<evidence type="ECO:0000313" key="11">
    <source>
        <dbReference type="Proteomes" id="UP000002279"/>
    </source>
</evidence>
<feature type="chain" id="PRO_5026223404" description="Peptidase S1 domain-containing protein" evidence="8">
    <location>
        <begin position="24"/>
        <end position="321"/>
    </location>
</feature>
<proteinExistence type="predicted"/>
<dbReference type="Pfam" id="PF00089">
    <property type="entry name" value="Trypsin"/>
    <property type="match status" value="1"/>
</dbReference>
<dbReference type="FunFam" id="2.40.10.10:FF:000024">
    <property type="entry name" value="Serine protease 53"/>
    <property type="match status" value="1"/>
</dbReference>
<keyword evidence="5" id="KW-1015">Disulfide bond</keyword>
<dbReference type="InParanoid" id="A0A6I8NPA4"/>
<keyword evidence="3 6" id="KW-0378">Hydrolase</keyword>
<dbReference type="SUPFAM" id="SSF50494">
    <property type="entry name" value="Trypsin-like serine proteases"/>
    <property type="match status" value="1"/>
</dbReference>
<keyword evidence="2 8" id="KW-0732">Signal</keyword>
<feature type="region of interest" description="Disordered" evidence="7">
    <location>
        <begin position="186"/>
        <end position="207"/>
    </location>
</feature>
<evidence type="ECO:0000256" key="2">
    <source>
        <dbReference type="ARBA" id="ARBA00022729"/>
    </source>
</evidence>
<evidence type="ECO:0000256" key="5">
    <source>
        <dbReference type="ARBA" id="ARBA00023157"/>
    </source>
</evidence>
<feature type="domain" description="Peptidase S1" evidence="9">
    <location>
        <begin position="57"/>
        <end position="312"/>
    </location>
</feature>
<evidence type="ECO:0000256" key="1">
    <source>
        <dbReference type="ARBA" id="ARBA00022670"/>
    </source>
</evidence>
<evidence type="ECO:0000256" key="3">
    <source>
        <dbReference type="ARBA" id="ARBA00022801"/>
    </source>
</evidence>
<evidence type="ECO:0000256" key="8">
    <source>
        <dbReference type="SAM" id="SignalP"/>
    </source>
</evidence>
<evidence type="ECO:0000256" key="4">
    <source>
        <dbReference type="ARBA" id="ARBA00022825"/>
    </source>
</evidence>
<evidence type="ECO:0000259" key="9">
    <source>
        <dbReference type="PROSITE" id="PS50240"/>
    </source>
</evidence>
<dbReference type="GeneTree" id="ENSGT00940000164686"/>
<keyword evidence="1 6" id="KW-0645">Protease</keyword>
<dbReference type="PROSITE" id="PS00134">
    <property type="entry name" value="TRYPSIN_HIS"/>
    <property type="match status" value="1"/>
</dbReference>
<dbReference type="InterPro" id="IPR001254">
    <property type="entry name" value="Trypsin_dom"/>
</dbReference>
<keyword evidence="4 6" id="KW-0720">Serine protease</keyword>
<protein>
    <recommendedName>
        <fullName evidence="9">Peptidase S1 domain-containing protein</fullName>
    </recommendedName>
</protein>
<accession>A0A6I8NPA4</accession>
<dbReference type="GO" id="GO:0005615">
    <property type="term" value="C:extracellular space"/>
    <property type="evidence" value="ECO:0000318"/>
    <property type="project" value="GO_Central"/>
</dbReference>
<evidence type="ECO:0000256" key="6">
    <source>
        <dbReference type="RuleBase" id="RU363034"/>
    </source>
</evidence>
<dbReference type="PROSITE" id="PS00135">
    <property type="entry name" value="TRYPSIN_SER"/>
    <property type="match status" value="1"/>
</dbReference>
<dbReference type="GO" id="GO:0006508">
    <property type="term" value="P:proteolysis"/>
    <property type="evidence" value="ECO:0000318"/>
    <property type="project" value="GO_Central"/>
</dbReference>
<dbReference type="PROSITE" id="PS50240">
    <property type="entry name" value="TRYPSIN_DOM"/>
    <property type="match status" value="1"/>
</dbReference>
<organism evidence="10 11">
    <name type="scientific">Ornithorhynchus anatinus</name>
    <name type="common">Duckbill platypus</name>
    <dbReference type="NCBI Taxonomy" id="9258"/>
    <lineage>
        <taxon>Eukaryota</taxon>
        <taxon>Metazoa</taxon>
        <taxon>Chordata</taxon>
        <taxon>Craniata</taxon>
        <taxon>Vertebrata</taxon>
        <taxon>Euteleostomi</taxon>
        <taxon>Mammalia</taxon>
        <taxon>Monotremata</taxon>
        <taxon>Ornithorhynchidae</taxon>
        <taxon>Ornithorhynchus</taxon>
    </lineage>
</organism>
<dbReference type="CDD" id="cd00190">
    <property type="entry name" value="Tryp_SPc"/>
    <property type="match status" value="1"/>
</dbReference>
<dbReference type="Proteomes" id="UP000002279">
    <property type="component" value="Chromosome 2"/>
</dbReference>
<dbReference type="InterPro" id="IPR043504">
    <property type="entry name" value="Peptidase_S1_PA_chymotrypsin"/>
</dbReference>
<dbReference type="InterPro" id="IPR018114">
    <property type="entry name" value="TRYPSIN_HIS"/>
</dbReference>
<keyword evidence="11" id="KW-1185">Reference proteome</keyword>
<reference evidence="10 11" key="1">
    <citation type="journal article" date="2008" name="Nature">
        <title>Genome analysis of the platypus reveals unique signatures of evolution.</title>
        <authorList>
            <person name="Warren W.C."/>
            <person name="Hillier L.W."/>
            <person name="Marshall Graves J.A."/>
            <person name="Birney E."/>
            <person name="Ponting C.P."/>
            <person name="Grutzner F."/>
            <person name="Belov K."/>
            <person name="Miller W."/>
            <person name="Clarke L."/>
            <person name="Chinwalla A.T."/>
            <person name="Yang S.P."/>
            <person name="Heger A."/>
            <person name="Locke D.P."/>
            <person name="Miethke P."/>
            <person name="Waters P.D."/>
            <person name="Veyrunes F."/>
            <person name="Fulton L."/>
            <person name="Fulton B."/>
            <person name="Graves T."/>
            <person name="Wallis J."/>
            <person name="Puente X.S."/>
            <person name="Lopez-Otin C."/>
            <person name="Ordonez G.R."/>
            <person name="Eichler E.E."/>
            <person name="Chen L."/>
            <person name="Cheng Z."/>
            <person name="Deakin J.E."/>
            <person name="Alsop A."/>
            <person name="Thompson K."/>
            <person name="Kirby P."/>
            <person name="Papenfuss A.T."/>
            <person name="Wakefield M.J."/>
            <person name="Olender T."/>
            <person name="Lancet D."/>
            <person name="Huttley G.A."/>
            <person name="Smit A.F."/>
            <person name="Pask A."/>
            <person name="Temple-Smith P."/>
            <person name="Batzer M.A."/>
            <person name="Walker J.A."/>
            <person name="Konkel M.K."/>
            <person name="Harris R.S."/>
            <person name="Whittington C.M."/>
            <person name="Wong E.S."/>
            <person name="Gemmell N.J."/>
            <person name="Buschiazzo E."/>
            <person name="Vargas Jentzsch I.M."/>
            <person name="Merkel A."/>
            <person name="Schmitz J."/>
            <person name="Zemann A."/>
            <person name="Churakov G."/>
            <person name="Kriegs J.O."/>
            <person name="Brosius J."/>
            <person name="Murchison E.P."/>
            <person name="Sachidanandam R."/>
            <person name="Smith C."/>
            <person name="Hannon G.J."/>
            <person name="Tsend-Ayush E."/>
            <person name="McMillan D."/>
            <person name="Attenborough R."/>
            <person name="Rens W."/>
            <person name="Ferguson-Smith M."/>
            <person name="Lefevre C.M."/>
            <person name="Sharp J.A."/>
            <person name="Nicholas K.R."/>
            <person name="Ray D.A."/>
            <person name="Kube M."/>
            <person name="Reinhardt R."/>
            <person name="Pringle T.H."/>
            <person name="Taylor J."/>
            <person name="Jones R.C."/>
            <person name="Nixon B."/>
            <person name="Dacheux J.L."/>
            <person name="Niwa H."/>
            <person name="Sekita Y."/>
            <person name="Huang X."/>
            <person name="Stark A."/>
            <person name="Kheradpour P."/>
            <person name="Kellis M."/>
            <person name="Flicek P."/>
            <person name="Chen Y."/>
            <person name="Webber C."/>
            <person name="Hardison R."/>
            <person name="Nelson J."/>
            <person name="Hallsworth-Pepin K."/>
            <person name="Delehaunty K."/>
            <person name="Markovic C."/>
            <person name="Minx P."/>
            <person name="Feng Y."/>
            <person name="Kremitzki C."/>
            <person name="Mitreva M."/>
            <person name="Glasscock J."/>
            <person name="Wylie T."/>
            <person name="Wohldmann P."/>
            <person name="Thiru P."/>
            <person name="Nhan M.N."/>
            <person name="Pohl C.S."/>
            <person name="Smith S.M."/>
            <person name="Hou S."/>
            <person name="Nefedov M."/>
            <person name="de Jong P.J."/>
            <person name="Renfree M.B."/>
            <person name="Mardis E.R."/>
            <person name="Wilson R.K."/>
        </authorList>
    </citation>
    <scope>NUCLEOTIDE SEQUENCE [LARGE SCALE GENOMIC DNA]</scope>
    <source>
        <strain evidence="10 11">Glennie</strain>
    </source>
</reference>
<name>A0A6I8NPA4_ORNAN</name>
<dbReference type="GO" id="GO:0004252">
    <property type="term" value="F:serine-type endopeptidase activity"/>
    <property type="evidence" value="ECO:0000318"/>
    <property type="project" value="GO_Central"/>
</dbReference>
<dbReference type="PANTHER" id="PTHR24252">
    <property type="entry name" value="ACROSIN-RELATED"/>
    <property type="match status" value="1"/>
</dbReference>
<feature type="signal peptide" evidence="8">
    <location>
        <begin position="1"/>
        <end position="23"/>
    </location>
</feature>
<evidence type="ECO:0000313" key="10">
    <source>
        <dbReference type="Ensembl" id="ENSOANP00000042927.1"/>
    </source>
</evidence>
<dbReference type="PRINTS" id="PR00722">
    <property type="entry name" value="CHYMOTRYPSIN"/>
</dbReference>
<dbReference type="PANTHER" id="PTHR24252:SF10">
    <property type="entry name" value="SERINE PROTEASE 56"/>
    <property type="match status" value="1"/>
</dbReference>
<dbReference type="Ensembl" id="ENSOANT00000049756.1">
    <property type="protein sequence ID" value="ENSOANP00000042927.1"/>
    <property type="gene ID" value="ENSOANG00000036487.1"/>
</dbReference>
<sequence length="321" mass="34421">MGWRTPWVLFSTGIVLLVPSGSTLPLAETYGLDDPEEGENQTNFNIVCGQSSNFNRVVGGEDAKDGEWPWQISLFLRDSHYCGGSLLTNSWVLTAAHCVFHREPSDYSVVLGTNTLEPIGPDGVVRKVKKIVAHPDFTAHIKDSSDIALLELSEPVSFTEKIQPICIADNSSRPASGTPCWATGWGSLGVEGEPSPTSPSPRDDNDLPKGPIIVEGMICAGYPEGKRDVCFGDSGGPLSCPVNGVWVLTGIVSWGVDCGSPNHPGVYTDVATPSQWGLGRGGGRDSSLPLPLFLSLSLFPWGWSSWFPPSLLIIFVNINVI</sequence>
<dbReference type="InterPro" id="IPR001314">
    <property type="entry name" value="Peptidase_S1A"/>
</dbReference>
<dbReference type="AlphaFoldDB" id="A0A6I8NPA4"/>
<reference evidence="10" key="3">
    <citation type="submission" date="2025-09" db="UniProtKB">
        <authorList>
            <consortium name="Ensembl"/>
        </authorList>
    </citation>
    <scope>IDENTIFICATION</scope>
    <source>
        <strain evidence="10">Glennie</strain>
    </source>
</reference>
<dbReference type="SMART" id="SM00020">
    <property type="entry name" value="Tryp_SPc"/>
    <property type="match status" value="1"/>
</dbReference>
<reference evidence="10" key="2">
    <citation type="submission" date="2025-08" db="UniProtKB">
        <authorList>
            <consortium name="Ensembl"/>
        </authorList>
    </citation>
    <scope>IDENTIFICATION</scope>
    <source>
        <strain evidence="10">Glennie</strain>
    </source>
</reference>
<dbReference type="InterPro" id="IPR033116">
    <property type="entry name" value="TRYPSIN_SER"/>
</dbReference>
<dbReference type="Gene3D" id="2.40.10.10">
    <property type="entry name" value="Trypsin-like serine proteases"/>
    <property type="match status" value="1"/>
</dbReference>
<dbReference type="InterPro" id="IPR009003">
    <property type="entry name" value="Peptidase_S1_PA"/>
</dbReference>
<evidence type="ECO:0000256" key="7">
    <source>
        <dbReference type="SAM" id="MobiDB-lite"/>
    </source>
</evidence>